<dbReference type="Pfam" id="PF13005">
    <property type="entry name" value="zf-IS66"/>
    <property type="match status" value="1"/>
</dbReference>
<dbReference type="InterPro" id="IPR052344">
    <property type="entry name" value="Transposase-related"/>
</dbReference>
<evidence type="ECO:0000313" key="6">
    <source>
        <dbReference type="Proteomes" id="UP000183975"/>
    </source>
</evidence>
<proteinExistence type="predicted"/>
<gene>
    <name evidence="5" type="ORF">SAMN02745138_01497</name>
</gene>
<dbReference type="Pfam" id="PF13007">
    <property type="entry name" value="LZ_Tnp_IS66"/>
    <property type="match status" value="1"/>
</dbReference>
<accession>A0A1M6RAE2</accession>
<dbReference type="Proteomes" id="UP000183975">
    <property type="component" value="Unassembled WGS sequence"/>
</dbReference>
<keyword evidence="1" id="KW-0175">Coiled coil</keyword>
<evidence type="ECO:0000256" key="1">
    <source>
        <dbReference type="SAM" id="Coils"/>
    </source>
</evidence>
<evidence type="ECO:0000259" key="2">
    <source>
        <dbReference type="Pfam" id="PF03050"/>
    </source>
</evidence>
<reference evidence="5 6" key="1">
    <citation type="submission" date="2016-11" db="EMBL/GenBank/DDBJ databases">
        <authorList>
            <person name="Jaros S."/>
            <person name="Januszkiewicz K."/>
            <person name="Wedrychowicz H."/>
        </authorList>
    </citation>
    <scope>NUCLEOTIDE SEQUENCE [LARGE SCALE GENOMIC DNA]</scope>
    <source>
        <strain evidence="5 6">DSM 14214</strain>
    </source>
</reference>
<feature type="domain" description="Transposase TnpC homeodomain" evidence="4">
    <location>
        <begin position="45"/>
        <end position="118"/>
    </location>
</feature>
<keyword evidence="6" id="KW-1185">Reference proteome</keyword>
<feature type="coiled-coil region" evidence="1">
    <location>
        <begin position="28"/>
        <end position="55"/>
    </location>
</feature>
<organism evidence="5 6">
    <name type="scientific">Anaerotignum lactatifermentans DSM 14214</name>
    <dbReference type="NCBI Taxonomy" id="1121323"/>
    <lineage>
        <taxon>Bacteria</taxon>
        <taxon>Bacillati</taxon>
        <taxon>Bacillota</taxon>
        <taxon>Clostridia</taxon>
        <taxon>Lachnospirales</taxon>
        <taxon>Anaerotignaceae</taxon>
        <taxon>Anaerotignum</taxon>
    </lineage>
</organism>
<feature type="domain" description="Transposase IS66 central" evidence="2">
    <location>
        <begin position="190"/>
        <end position="224"/>
    </location>
</feature>
<name>A0A1M6RAE2_9FIRM</name>
<protein>
    <submittedName>
        <fullName evidence="5">Transposase</fullName>
    </submittedName>
</protein>
<dbReference type="PANTHER" id="PTHR33678">
    <property type="entry name" value="BLL1576 PROTEIN"/>
    <property type="match status" value="1"/>
</dbReference>
<dbReference type="InterPro" id="IPR024463">
    <property type="entry name" value="Transposase_TnpC_homeodom"/>
</dbReference>
<dbReference type="InterPro" id="IPR024474">
    <property type="entry name" value="Znf_dom_IS66"/>
</dbReference>
<dbReference type="Pfam" id="PF03050">
    <property type="entry name" value="DDE_Tnp_IS66"/>
    <property type="match status" value="1"/>
</dbReference>
<feature type="domain" description="Transposase IS66 zinc-finger binding" evidence="3">
    <location>
        <begin position="126"/>
        <end position="168"/>
    </location>
</feature>
<dbReference type="InterPro" id="IPR004291">
    <property type="entry name" value="Transposase_IS66_central"/>
</dbReference>
<evidence type="ECO:0000259" key="4">
    <source>
        <dbReference type="Pfam" id="PF13007"/>
    </source>
</evidence>
<evidence type="ECO:0000259" key="3">
    <source>
        <dbReference type="Pfam" id="PF13005"/>
    </source>
</evidence>
<dbReference type="AlphaFoldDB" id="A0A1M6RAE2"/>
<evidence type="ECO:0000313" key="5">
    <source>
        <dbReference type="EMBL" id="SHK29421.1"/>
    </source>
</evidence>
<dbReference type="EMBL" id="FRAH01000022">
    <property type="protein sequence ID" value="SHK29421.1"/>
    <property type="molecule type" value="Genomic_DNA"/>
</dbReference>
<sequence length="242" mass="27842">MPPLLADCIHARDCKPICAKLLTLPAYIEQLENTIKNLQNQVSNLTEMVMLLRKEKFGPSSEKTVKPSEEQLSLFNEAEVEADGTIDEPITKTAKGYLRKETKTKREELLKDLPVIEIECDVPMEEQICIRCGKTLKRIGKETVREEMEYIPAKLQIVRYVCWSYGCSSYKHIGQPYIVKAFTPTSLMNHSLASPSSVAYVMYQKYVNAVPLYRQEKDWEQMGWHSVGQRWQTGSFDVQRTI</sequence>